<dbReference type="GO" id="GO:0008081">
    <property type="term" value="F:phosphoric diester hydrolase activity"/>
    <property type="evidence" value="ECO:0007669"/>
    <property type="project" value="TreeGrafter"/>
</dbReference>
<protein>
    <recommendedName>
        <fullName evidence="7">Endonuclease/exonuclease/phosphatase domain-containing protein</fullName>
    </recommendedName>
</protein>
<dbReference type="GO" id="GO:0046872">
    <property type="term" value="F:metal ion binding"/>
    <property type="evidence" value="ECO:0007669"/>
    <property type="project" value="UniProtKB-KW"/>
</dbReference>
<dbReference type="InParanoid" id="T0RHR5"/>
<dbReference type="STRING" id="1156394.T0RHR5"/>
<dbReference type="EMBL" id="JH767167">
    <property type="protein sequence ID" value="EQC31858.1"/>
    <property type="molecule type" value="Genomic_DNA"/>
</dbReference>
<comment type="cofactor">
    <cofactor evidence="1">
        <name>Mg(2+)</name>
        <dbReference type="ChEBI" id="CHEBI:18420"/>
    </cofactor>
</comment>
<reference evidence="5 6" key="1">
    <citation type="submission" date="2012-04" db="EMBL/GenBank/DDBJ databases">
        <title>The Genome Sequence of Saprolegnia declina VS20.</title>
        <authorList>
            <consortium name="The Broad Institute Genome Sequencing Platform"/>
            <person name="Russ C."/>
            <person name="Nusbaum C."/>
            <person name="Tyler B."/>
            <person name="van West P."/>
            <person name="Dieguez-Uribeondo J."/>
            <person name="de Bruijn I."/>
            <person name="Tripathy S."/>
            <person name="Jiang R."/>
            <person name="Young S.K."/>
            <person name="Zeng Q."/>
            <person name="Gargeya S."/>
            <person name="Fitzgerald M."/>
            <person name="Haas B."/>
            <person name="Abouelleil A."/>
            <person name="Alvarado L."/>
            <person name="Arachchi H.M."/>
            <person name="Berlin A."/>
            <person name="Chapman S.B."/>
            <person name="Goldberg J."/>
            <person name="Griggs A."/>
            <person name="Gujja S."/>
            <person name="Hansen M."/>
            <person name="Howarth C."/>
            <person name="Imamovic A."/>
            <person name="Larimer J."/>
            <person name="McCowen C."/>
            <person name="Montmayeur A."/>
            <person name="Murphy C."/>
            <person name="Neiman D."/>
            <person name="Pearson M."/>
            <person name="Priest M."/>
            <person name="Roberts A."/>
            <person name="Saif S."/>
            <person name="Shea T."/>
            <person name="Sisk P."/>
            <person name="Sykes S."/>
            <person name="Wortman J."/>
            <person name="Nusbaum C."/>
            <person name="Birren B."/>
        </authorList>
    </citation>
    <scope>NUCLEOTIDE SEQUENCE [LARGE SCALE GENOMIC DNA]</scope>
    <source>
        <strain evidence="5 6">VS20</strain>
    </source>
</reference>
<keyword evidence="6" id="KW-1185">Reference proteome</keyword>
<dbReference type="GO" id="GO:0003906">
    <property type="term" value="F:DNA-(apurinic or apyrimidinic site) endonuclease activity"/>
    <property type="evidence" value="ECO:0007669"/>
    <property type="project" value="TreeGrafter"/>
</dbReference>
<dbReference type="Gene3D" id="3.60.10.10">
    <property type="entry name" value="Endonuclease/exonuclease/phosphatase"/>
    <property type="match status" value="1"/>
</dbReference>
<keyword evidence="4" id="KW-0460">Magnesium</keyword>
<evidence type="ECO:0000256" key="3">
    <source>
        <dbReference type="ARBA" id="ARBA00022801"/>
    </source>
</evidence>
<evidence type="ECO:0008006" key="7">
    <source>
        <dbReference type="Google" id="ProtNLM"/>
    </source>
</evidence>
<dbReference type="GO" id="GO:0006284">
    <property type="term" value="P:base-excision repair"/>
    <property type="evidence" value="ECO:0007669"/>
    <property type="project" value="TreeGrafter"/>
</dbReference>
<dbReference type="VEuPathDB" id="FungiDB:SDRG_10642"/>
<dbReference type="PANTHER" id="PTHR22748:SF6">
    <property type="entry name" value="DNA-(APURINIC OR APYRIMIDINIC SITE) ENDONUCLEASE"/>
    <property type="match status" value="1"/>
</dbReference>
<evidence type="ECO:0000313" key="5">
    <source>
        <dbReference type="EMBL" id="EQC31858.1"/>
    </source>
</evidence>
<evidence type="ECO:0000313" key="6">
    <source>
        <dbReference type="Proteomes" id="UP000030762"/>
    </source>
</evidence>
<dbReference type="PANTHER" id="PTHR22748">
    <property type="entry name" value="AP ENDONUCLEASE"/>
    <property type="match status" value="1"/>
</dbReference>
<organism evidence="5 6">
    <name type="scientific">Saprolegnia diclina (strain VS20)</name>
    <dbReference type="NCBI Taxonomy" id="1156394"/>
    <lineage>
        <taxon>Eukaryota</taxon>
        <taxon>Sar</taxon>
        <taxon>Stramenopiles</taxon>
        <taxon>Oomycota</taxon>
        <taxon>Saprolegniomycetes</taxon>
        <taxon>Saprolegniales</taxon>
        <taxon>Saprolegniaceae</taxon>
        <taxon>Saprolegnia</taxon>
    </lineage>
</organism>
<dbReference type="OrthoDB" id="164026at2759"/>
<evidence type="ECO:0000256" key="2">
    <source>
        <dbReference type="ARBA" id="ARBA00022723"/>
    </source>
</evidence>
<dbReference type="GO" id="GO:0008311">
    <property type="term" value="F:double-stranded DNA 3'-5' DNA exonuclease activity"/>
    <property type="evidence" value="ECO:0007669"/>
    <property type="project" value="TreeGrafter"/>
</dbReference>
<dbReference type="GO" id="GO:0005634">
    <property type="term" value="C:nucleus"/>
    <property type="evidence" value="ECO:0007669"/>
    <property type="project" value="TreeGrafter"/>
</dbReference>
<keyword evidence="2" id="KW-0479">Metal-binding</keyword>
<keyword evidence="3" id="KW-0378">Hydrolase</keyword>
<gene>
    <name evidence="5" type="ORF">SDRG_10642</name>
</gene>
<dbReference type="AlphaFoldDB" id="T0RHR5"/>
<dbReference type="InterPro" id="IPR036691">
    <property type="entry name" value="Endo/exonu/phosph_ase_sf"/>
</dbReference>
<dbReference type="InterPro" id="IPR004808">
    <property type="entry name" value="AP_endonuc_1"/>
</dbReference>
<sequence>MVNVVSVVEARGITAQENIHSAQEQPAANDAGHVVTAIEFQDCATFYRPDNLVLRQDNPYSLLADQEDDTNDDDMGGSVMTPLRVHCSTDSTPAARYKRHVSTDDDDYKALQEALETNASKTAVIAATINQSPHFFMTLLNQEPESATPLGHVRTLQRYVATRASSMPEQDALHKLDQLLNTDSHPTSMVRSLFGDGVGLTARVALADFDLVLLMLAPELYSNDAAIGHFINAVPSRLRQDMLTDWTLAQLLQCPADVTKVAATAAARRPPAATTAPSSLPSLSICSLNTNNITNKISYILNTFSLSHDVAFYQETRFPNINKQDSAANAWSSRTNGDGRWFCCSPRFPLTPTGLSCRGVATTVHPTSALHDLHIVAGHDAPPLVNRYLLVCGRLDDRTVYLHNVYAPAEPPNRPAFFDALPRDFAADALHIIGGDFNVTLSDALDVSNPSAATRRGRRELISWLNALAVVDIFRHVNPTLCSYTSPTTKTRIDYIFVSRPLVDAPHVVARHVFGTTKSNHAAVAAHIADTTPAGKGPWKMPPWLLDDPEAADTIHAHLDTFLATARLDEDLGRHYDTMLFSLRHQLCLLHAVRVAEDRAELKELERRFAQSMYDLSRH</sequence>
<proteinExistence type="predicted"/>
<dbReference type="SUPFAM" id="SSF56219">
    <property type="entry name" value="DNase I-like"/>
    <property type="match status" value="1"/>
</dbReference>
<dbReference type="RefSeq" id="XP_008614865.1">
    <property type="nucleotide sequence ID" value="XM_008616643.1"/>
</dbReference>
<accession>T0RHR5</accession>
<dbReference type="GeneID" id="19951369"/>
<dbReference type="Proteomes" id="UP000030762">
    <property type="component" value="Unassembled WGS sequence"/>
</dbReference>
<evidence type="ECO:0000256" key="4">
    <source>
        <dbReference type="ARBA" id="ARBA00022842"/>
    </source>
</evidence>
<evidence type="ECO:0000256" key="1">
    <source>
        <dbReference type="ARBA" id="ARBA00001946"/>
    </source>
</evidence>
<name>T0RHR5_SAPDV</name>